<keyword evidence="4" id="KW-1185">Reference proteome</keyword>
<dbReference type="InterPro" id="IPR032675">
    <property type="entry name" value="LRR_dom_sf"/>
</dbReference>
<evidence type="ECO:0000313" key="4">
    <source>
        <dbReference type="Proteomes" id="UP000247498"/>
    </source>
</evidence>
<dbReference type="GO" id="GO:0031146">
    <property type="term" value="P:SCF-dependent proteasomal ubiquitin-dependent protein catabolic process"/>
    <property type="evidence" value="ECO:0007669"/>
    <property type="project" value="TreeGrafter"/>
</dbReference>
<protein>
    <submittedName>
        <fullName evidence="3">Uncharacterized protein</fullName>
    </submittedName>
</protein>
<dbReference type="GO" id="GO:0019005">
    <property type="term" value="C:SCF ubiquitin ligase complex"/>
    <property type="evidence" value="ECO:0007669"/>
    <property type="project" value="TreeGrafter"/>
</dbReference>
<dbReference type="AlphaFoldDB" id="A0A2V0NX34"/>
<comment type="caution">
    <text evidence="3">The sequence shown here is derived from an EMBL/GenBank/DDBJ whole genome shotgun (WGS) entry which is preliminary data.</text>
</comment>
<feature type="compositionally biased region" description="Gly residues" evidence="2">
    <location>
        <begin position="622"/>
        <end position="636"/>
    </location>
</feature>
<dbReference type="EMBL" id="BDRX01000027">
    <property type="protein sequence ID" value="GBF91899.1"/>
    <property type="molecule type" value="Genomic_DNA"/>
</dbReference>
<gene>
    <name evidence="3" type="ORF">Rsub_05004</name>
</gene>
<dbReference type="Gene3D" id="3.80.10.10">
    <property type="entry name" value="Ribonuclease Inhibitor"/>
    <property type="match status" value="2"/>
</dbReference>
<name>A0A2V0NX34_9CHLO</name>
<organism evidence="3 4">
    <name type="scientific">Raphidocelis subcapitata</name>
    <dbReference type="NCBI Taxonomy" id="307507"/>
    <lineage>
        <taxon>Eukaryota</taxon>
        <taxon>Viridiplantae</taxon>
        <taxon>Chlorophyta</taxon>
        <taxon>core chlorophytes</taxon>
        <taxon>Chlorophyceae</taxon>
        <taxon>CS clade</taxon>
        <taxon>Sphaeropleales</taxon>
        <taxon>Selenastraceae</taxon>
        <taxon>Raphidocelis</taxon>
    </lineage>
</organism>
<dbReference type="Proteomes" id="UP000247498">
    <property type="component" value="Unassembled WGS sequence"/>
</dbReference>
<accession>A0A2V0NX34</accession>
<evidence type="ECO:0000256" key="1">
    <source>
        <dbReference type="ARBA" id="ARBA00004430"/>
    </source>
</evidence>
<dbReference type="SUPFAM" id="SSF52047">
    <property type="entry name" value="RNI-like"/>
    <property type="match status" value="1"/>
</dbReference>
<evidence type="ECO:0000313" key="3">
    <source>
        <dbReference type="EMBL" id="GBF91899.1"/>
    </source>
</evidence>
<feature type="region of interest" description="Disordered" evidence="2">
    <location>
        <begin position="600"/>
        <end position="641"/>
    </location>
</feature>
<comment type="subcellular location">
    <subcellularLocation>
        <location evidence="1">Cytoplasm</location>
        <location evidence="1">Cytoskeleton</location>
        <location evidence="1">Cilium axoneme</location>
    </subcellularLocation>
</comment>
<dbReference type="PANTHER" id="PTHR13318">
    <property type="entry name" value="PARTNER OF PAIRED, ISOFORM B-RELATED"/>
    <property type="match status" value="1"/>
</dbReference>
<sequence length="682" mass="68182">MEAMEAGGGGHRVPPLVELCLRAAAASDAHISQRRSVAALPPDLANELLRRLLARRAFDGAAHRLERFAGCVTRAELAGDRLGPAPAQALAWLASFRHLSELAISDAPRLRDAHLAPLAALAPTLRSLSLRGCAGVLASRRGAAAAAEALSGLTALRRLDLSHCGGAAAAGQPRLAPLQLLPALRGLTSLSLAGLQLDDAACAGLGDAACAGLRELDLSESNLSAAFLEGALGALTGLTSLRLAWCSAGALPLFGSLKRLDVSHTALHEVAHSGCPLSGEVRLEQLSCAGCRVGGIAEVALPAVLRASAPTLAELDAAHCCRADAPAGGPLWLLPALSGATRLRRLDLSWAGPQLGDAEQGALPPLAVLAATQLSELVLRGCPVRGGALGALLAGGGGGLSRLDVGGVDCGHGLDAGDAAPSAADDETVAAIAPHLPALRELDASRSRVEGLFGSGGGGDSGGVGDGGAVPWAALRGLRSLQLHGSAFASRAAAAALGDALGGRLTSLSVGRAGGEGLGAAALAALCKRLAACRELRVEGGGLLPQELEAHLPRLPRLERVALTRQNPLICDAPRLAPLARRLRRAAAVVVLDGAEVPGAPAGPADARDAAKARGPRRRDSGGGGGGGGGTGGGGTPAHCDQRVRYGAARLLQLRSAPAVGAGAAGVRGALLASPEVVSPDW</sequence>
<dbReference type="GO" id="GO:0005930">
    <property type="term" value="C:axoneme"/>
    <property type="evidence" value="ECO:0007669"/>
    <property type="project" value="UniProtKB-SubCell"/>
</dbReference>
<proteinExistence type="predicted"/>
<dbReference type="PANTHER" id="PTHR13318:SF190">
    <property type="entry name" value="PARTNER OF PAIRED, ISOFORM B"/>
    <property type="match status" value="1"/>
</dbReference>
<dbReference type="InParanoid" id="A0A2V0NX34"/>
<dbReference type="STRING" id="307507.A0A2V0NX34"/>
<evidence type="ECO:0000256" key="2">
    <source>
        <dbReference type="SAM" id="MobiDB-lite"/>
    </source>
</evidence>
<dbReference type="OrthoDB" id="10653476at2759"/>
<reference evidence="3 4" key="1">
    <citation type="journal article" date="2018" name="Sci. Rep.">
        <title>Raphidocelis subcapitata (=Pseudokirchneriella subcapitata) provides an insight into genome evolution and environmental adaptations in the Sphaeropleales.</title>
        <authorList>
            <person name="Suzuki S."/>
            <person name="Yamaguchi H."/>
            <person name="Nakajima N."/>
            <person name="Kawachi M."/>
        </authorList>
    </citation>
    <scope>NUCLEOTIDE SEQUENCE [LARGE SCALE GENOMIC DNA]</scope>
    <source>
        <strain evidence="3 4">NIES-35</strain>
    </source>
</reference>